<evidence type="ECO:0000256" key="3">
    <source>
        <dbReference type="ARBA" id="ARBA00023125"/>
    </source>
</evidence>
<dbReference type="InterPro" id="IPR058163">
    <property type="entry name" value="LysR-type_TF_proteobact-type"/>
</dbReference>
<dbReference type="Proteomes" id="UP000677515">
    <property type="component" value="Chromosome"/>
</dbReference>
<sequence length="299" mass="32970">MSSVESLSGLNAFVKAAQLGSFVAAAERLSVSASAIGKSVARLEASLGVSLFNRSTRSLSLTEEGLLFFERSQRIVMELEEAEQELSRLMAAPRGRLRLSFPAIGYRLLLPLLPGFTARYPEIELDLDFNDRLVDVIGEGYDAVLRSGEFADSRLKARRLGGFRFRLVGATDYFARYGVPQGPEDLAQHACLLYRFSGNSQLQPWQFDGADDRTLSLAGPLVFNNLEAQISAARRGLGLIYVPDFAVTEYLESGELQSVLDEHISAGGQFSLLWPGNRHLLPKLRVLIDYLAEHIALSK</sequence>
<keyword evidence="7" id="KW-1185">Reference proteome</keyword>
<dbReference type="InterPro" id="IPR036390">
    <property type="entry name" value="WH_DNA-bd_sf"/>
</dbReference>
<dbReference type="InterPro" id="IPR000847">
    <property type="entry name" value="LysR_HTH_N"/>
</dbReference>
<dbReference type="Gene3D" id="3.40.190.290">
    <property type="match status" value="1"/>
</dbReference>
<dbReference type="EMBL" id="AP024329">
    <property type="protein sequence ID" value="BCQ34673.1"/>
    <property type="molecule type" value="Genomic_DNA"/>
</dbReference>
<name>A0ABN6DIM3_ERWRD</name>
<dbReference type="SUPFAM" id="SSF46785">
    <property type="entry name" value="Winged helix' DNA-binding domain"/>
    <property type="match status" value="1"/>
</dbReference>
<proteinExistence type="inferred from homology"/>
<comment type="similarity">
    <text evidence="1">Belongs to the LysR transcriptional regulatory family.</text>
</comment>
<keyword evidence="3" id="KW-0238">DNA-binding</keyword>
<organism evidence="6 7">
    <name type="scientific">Erwinia rhapontici</name>
    <name type="common">Pectobacterium rhapontici</name>
    <dbReference type="NCBI Taxonomy" id="55212"/>
    <lineage>
        <taxon>Bacteria</taxon>
        <taxon>Pseudomonadati</taxon>
        <taxon>Pseudomonadota</taxon>
        <taxon>Gammaproteobacteria</taxon>
        <taxon>Enterobacterales</taxon>
        <taxon>Erwiniaceae</taxon>
        <taxon>Erwinia</taxon>
    </lineage>
</organism>
<dbReference type="Pfam" id="PF00126">
    <property type="entry name" value="HTH_1"/>
    <property type="match status" value="1"/>
</dbReference>
<evidence type="ECO:0000313" key="6">
    <source>
        <dbReference type="EMBL" id="BCQ34673.1"/>
    </source>
</evidence>
<reference evidence="6 7" key="1">
    <citation type="submission" date="2021-01" db="EMBL/GenBank/DDBJ databases">
        <title>Complete genome sequence of Erwinia rhapontici MAFF 311153.</title>
        <authorList>
            <person name="Morohoshi T."/>
            <person name="Someya N."/>
        </authorList>
    </citation>
    <scope>NUCLEOTIDE SEQUENCE [LARGE SCALE GENOMIC DNA]</scope>
    <source>
        <strain evidence="6 7">MAFF 311153</strain>
    </source>
</reference>
<dbReference type="SUPFAM" id="SSF53850">
    <property type="entry name" value="Periplasmic binding protein-like II"/>
    <property type="match status" value="1"/>
</dbReference>
<dbReference type="PROSITE" id="PS50931">
    <property type="entry name" value="HTH_LYSR"/>
    <property type="match status" value="1"/>
</dbReference>
<dbReference type="PANTHER" id="PTHR30537:SF72">
    <property type="entry name" value="LYSR FAMILY TRANSCRIPTIONAL REGULATOR"/>
    <property type="match status" value="1"/>
</dbReference>
<evidence type="ECO:0000259" key="5">
    <source>
        <dbReference type="PROSITE" id="PS50931"/>
    </source>
</evidence>
<dbReference type="CDD" id="cd08476">
    <property type="entry name" value="PBP2_CrgA_like_7"/>
    <property type="match status" value="1"/>
</dbReference>
<dbReference type="InterPro" id="IPR036388">
    <property type="entry name" value="WH-like_DNA-bd_sf"/>
</dbReference>
<dbReference type="PANTHER" id="PTHR30537">
    <property type="entry name" value="HTH-TYPE TRANSCRIPTIONAL REGULATOR"/>
    <property type="match status" value="1"/>
</dbReference>
<dbReference type="Pfam" id="PF03466">
    <property type="entry name" value="LysR_substrate"/>
    <property type="match status" value="1"/>
</dbReference>
<dbReference type="Gene3D" id="1.10.10.10">
    <property type="entry name" value="Winged helix-like DNA-binding domain superfamily/Winged helix DNA-binding domain"/>
    <property type="match status" value="1"/>
</dbReference>
<accession>A0ABN6DIM3</accession>
<feature type="domain" description="HTH lysR-type" evidence="5">
    <location>
        <begin position="5"/>
        <end position="62"/>
    </location>
</feature>
<evidence type="ECO:0000256" key="4">
    <source>
        <dbReference type="ARBA" id="ARBA00023163"/>
    </source>
</evidence>
<evidence type="ECO:0000256" key="1">
    <source>
        <dbReference type="ARBA" id="ARBA00009437"/>
    </source>
</evidence>
<keyword evidence="4" id="KW-0804">Transcription</keyword>
<evidence type="ECO:0000313" key="7">
    <source>
        <dbReference type="Proteomes" id="UP000677515"/>
    </source>
</evidence>
<protein>
    <submittedName>
        <fullName evidence="6">LysR family transcriptional regulator</fullName>
    </submittedName>
</protein>
<dbReference type="PRINTS" id="PR00039">
    <property type="entry name" value="HTHLYSR"/>
</dbReference>
<gene>
    <name evidence="6" type="ORF">ERHA53_20160</name>
</gene>
<dbReference type="InterPro" id="IPR005119">
    <property type="entry name" value="LysR_subst-bd"/>
</dbReference>
<evidence type="ECO:0000256" key="2">
    <source>
        <dbReference type="ARBA" id="ARBA00023015"/>
    </source>
</evidence>
<keyword evidence="2" id="KW-0805">Transcription regulation</keyword>